<feature type="region of interest" description="Disordered" evidence="1">
    <location>
        <begin position="206"/>
        <end position="238"/>
    </location>
</feature>
<evidence type="ECO:0000256" key="1">
    <source>
        <dbReference type="SAM" id="MobiDB-lite"/>
    </source>
</evidence>
<feature type="compositionally biased region" description="Acidic residues" evidence="1">
    <location>
        <begin position="208"/>
        <end position="238"/>
    </location>
</feature>
<dbReference type="Proteomes" id="UP000501642">
    <property type="component" value="Segment"/>
</dbReference>
<feature type="region of interest" description="Disordered" evidence="1">
    <location>
        <begin position="1"/>
        <end position="142"/>
    </location>
</feature>
<feature type="compositionally biased region" description="Basic and acidic residues" evidence="1">
    <location>
        <begin position="24"/>
        <end position="120"/>
    </location>
</feature>
<dbReference type="EMBL" id="MT133562">
    <property type="protein sequence ID" value="QJB23164.1"/>
    <property type="molecule type" value="Genomic_DNA"/>
</dbReference>
<accession>A0A6H2A8J9</accession>
<organism evidence="2 3">
    <name type="scientific">Pseudomonas phage willy</name>
    <dbReference type="NCBI Taxonomy" id="2719838"/>
    <lineage>
        <taxon>Viruses</taxon>
        <taxon>Duplodnaviria</taxon>
        <taxon>Heunggongvirae</taxon>
        <taxon>Uroviricota</taxon>
        <taxon>Caudoviricetes</taxon>
        <taxon>Lindbergviridae</taxon>
        <taxon>Pbunavirus</taxon>
        <taxon>Pbunavirus LMA2</taxon>
    </lineage>
</organism>
<evidence type="ECO:0000313" key="2">
    <source>
        <dbReference type="EMBL" id="QJB23164.1"/>
    </source>
</evidence>
<name>A0A6H2A8J9_9CAUD</name>
<gene>
    <name evidence="2" type="ORF">willy_67</name>
</gene>
<sequence length="238" mass="26972">MEQKDQNDQAQGEELTKEQAAALRKAEKAAERQRKDRERAEKAKAKEAEREQKKAEKEAERAKKAEEKKAAQEAQKVAREEERKRLAEQKKAEREAEKQRRKEEQEERRKKAEARREDLKSNGSRRPRATHFIPTGDGHGTPQAFSTRGKVFAYINEHCTVGEPVEIEAFGEKVAHLLYGTSVRSYLSKLEIMGWVDLVAIASKEDEAGQGDDEKADDEGQEHDGEDQGADGSEGDEE</sequence>
<proteinExistence type="predicted"/>
<evidence type="ECO:0000313" key="3">
    <source>
        <dbReference type="Proteomes" id="UP000501642"/>
    </source>
</evidence>
<protein>
    <submittedName>
        <fullName evidence="2">Structural protein</fullName>
    </submittedName>
</protein>
<reference evidence="3" key="1">
    <citation type="submission" date="2020-03" db="EMBL/GenBank/DDBJ databases">
        <authorList>
            <person name="Olsen N.S."/>
            <person name="Forero-Junco L."/>
            <person name="Kot W."/>
            <person name="Hansen L.H."/>
        </authorList>
    </citation>
    <scope>NUCLEOTIDE SEQUENCE [LARGE SCALE GENOMIC DNA]</scope>
</reference>